<gene>
    <name evidence="5" type="ORF">DME_LOCUS2653</name>
</gene>
<keyword evidence="4" id="KW-0813">Transport</keyword>
<sequence>MSPCSAKRVFTFYRISQALLYAWQMTLAYILMLIAMSFNIWLILAIIFGEAIGYFLFTGELPSCENGNCC</sequence>
<evidence type="ECO:0000256" key="1">
    <source>
        <dbReference type="ARBA" id="ARBA00022692"/>
    </source>
</evidence>
<dbReference type="OrthoDB" id="161814at2759"/>
<dbReference type="EMBL" id="UYYG01000072">
    <property type="protein sequence ID" value="VDN52680.1"/>
    <property type="molecule type" value="Genomic_DNA"/>
</dbReference>
<keyword evidence="3 4" id="KW-0472">Membrane</keyword>
<keyword evidence="1 4" id="KW-0812">Transmembrane</keyword>
<protein>
    <recommendedName>
        <fullName evidence="4">Copper transport protein</fullName>
    </recommendedName>
</protein>
<proteinExistence type="inferred from homology"/>
<organism evidence="5 6">
    <name type="scientific">Dracunculus medinensis</name>
    <name type="common">Guinea worm</name>
    <dbReference type="NCBI Taxonomy" id="318479"/>
    <lineage>
        <taxon>Eukaryota</taxon>
        <taxon>Metazoa</taxon>
        <taxon>Ecdysozoa</taxon>
        <taxon>Nematoda</taxon>
        <taxon>Chromadorea</taxon>
        <taxon>Rhabditida</taxon>
        <taxon>Spirurina</taxon>
        <taxon>Dracunculoidea</taxon>
        <taxon>Dracunculidae</taxon>
        <taxon>Dracunculus</taxon>
    </lineage>
</organism>
<accession>A0A3P7PF77</accession>
<dbReference type="Proteomes" id="UP000274756">
    <property type="component" value="Unassembled WGS sequence"/>
</dbReference>
<keyword evidence="6" id="KW-1185">Reference proteome</keyword>
<feature type="transmembrane region" description="Helical" evidence="4">
    <location>
        <begin position="38"/>
        <end position="57"/>
    </location>
</feature>
<dbReference type="AlphaFoldDB" id="A0A3P7PF77"/>
<dbReference type="GO" id="GO:0005375">
    <property type="term" value="F:copper ion transmembrane transporter activity"/>
    <property type="evidence" value="ECO:0007669"/>
    <property type="project" value="UniProtKB-UniRule"/>
</dbReference>
<comment type="subcellular location">
    <subcellularLocation>
        <location evidence="4">Membrane</location>
        <topology evidence="4">Multi-pass membrane protein</topology>
    </subcellularLocation>
</comment>
<evidence type="ECO:0000313" key="5">
    <source>
        <dbReference type="EMBL" id="VDN52680.1"/>
    </source>
</evidence>
<dbReference type="Pfam" id="PF04145">
    <property type="entry name" value="Ctr"/>
    <property type="match status" value="1"/>
</dbReference>
<evidence type="ECO:0000256" key="4">
    <source>
        <dbReference type="RuleBase" id="RU367022"/>
    </source>
</evidence>
<keyword evidence="4" id="KW-0187">Copper transport</keyword>
<dbReference type="GO" id="GO:0016020">
    <property type="term" value="C:membrane"/>
    <property type="evidence" value="ECO:0007669"/>
    <property type="project" value="UniProtKB-SubCell"/>
</dbReference>
<dbReference type="InterPro" id="IPR007274">
    <property type="entry name" value="Cop_transporter"/>
</dbReference>
<evidence type="ECO:0000256" key="2">
    <source>
        <dbReference type="ARBA" id="ARBA00022989"/>
    </source>
</evidence>
<keyword evidence="2 4" id="KW-1133">Transmembrane helix</keyword>
<name>A0A3P7PF77_DRAME</name>
<reference evidence="5 6" key="1">
    <citation type="submission" date="2018-11" db="EMBL/GenBank/DDBJ databases">
        <authorList>
            <consortium name="Pathogen Informatics"/>
        </authorList>
    </citation>
    <scope>NUCLEOTIDE SEQUENCE [LARGE SCALE GENOMIC DNA]</scope>
</reference>
<keyword evidence="4" id="KW-0186">Copper</keyword>
<dbReference type="PANTHER" id="PTHR12483:SF106">
    <property type="entry name" value="COPPER TRANSPORT PROTEIN"/>
    <property type="match status" value="1"/>
</dbReference>
<keyword evidence="4" id="KW-0406">Ion transport</keyword>
<evidence type="ECO:0000313" key="6">
    <source>
        <dbReference type="Proteomes" id="UP000274756"/>
    </source>
</evidence>
<dbReference type="PANTHER" id="PTHR12483">
    <property type="entry name" value="SOLUTE CARRIER FAMILY 31 COPPER TRANSPORTERS"/>
    <property type="match status" value="1"/>
</dbReference>
<dbReference type="STRING" id="318479.A0A3P7PF77"/>
<comment type="similarity">
    <text evidence="4">Belongs to the copper transporter (Ctr) (TC 1.A.56) family. SLC31A subfamily.</text>
</comment>
<evidence type="ECO:0000256" key="3">
    <source>
        <dbReference type="ARBA" id="ARBA00023136"/>
    </source>
</evidence>